<feature type="compositionally biased region" description="Basic and acidic residues" evidence="9">
    <location>
        <begin position="282"/>
        <end position="318"/>
    </location>
</feature>
<evidence type="ECO:0000256" key="4">
    <source>
        <dbReference type="ARBA" id="ARBA00023015"/>
    </source>
</evidence>
<dbReference type="GO" id="GO:0031848">
    <property type="term" value="P:protection from non-homologous end joining at telomere"/>
    <property type="evidence" value="ECO:0007669"/>
    <property type="project" value="TreeGrafter"/>
</dbReference>
<feature type="domain" description="ARID" evidence="10">
    <location>
        <begin position="339"/>
        <end position="430"/>
    </location>
</feature>
<dbReference type="SUPFAM" id="SSF46689">
    <property type="entry name" value="Homeodomain-like"/>
    <property type="match status" value="1"/>
</dbReference>
<comment type="subcellular location">
    <subcellularLocation>
        <location evidence="8">Nucleus</location>
    </subcellularLocation>
    <subcellularLocation>
        <location evidence="8">Chromosome</location>
        <location evidence="8">Telomere</location>
    </subcellularLocation>
</comment>
<keyword evidence="4" id="KW-0805">Transcription regulation</keyword>
<dbReference type="Pfam" id="PF11626">
    <property type="entry name" value="Rap1_C"/>
    <property type="match status" value="1"/>
</dbReference>
<sequence>MASHITYDGVTGAAAGGNIFKGIKFWVSRRVPQRDSILDKIQSNSGVVVALEKDADMLIADHARKDAPLGSYSWKYITESVNAGIIQVEDKYLIGPPPNQRQSVLTGAHAKHTRTRFTEQDDAIVAKWILMHGINTAGNKMYMELEDAYPHHPWQSWRNRWVKVLSARSNAEIDRLARLANVDVDNAPITARHIIRRHQREDWPQAPQNNAVPNANRNSQNHNVPAPRVSRSEQPRPRDVASPDRNRRTAADNAPSGRNSERNEEEDTTICHDTAGEARSAAAREAERESRQENRQKESARVEPGGELREEEEKRDAEQDVENDDGQDEASVDDGLSSFSEREQFLNDLQDYCEANDRALDTRCAIGDKEVDLWELFRAVSVQELPPDELDWQQVAEHVGLGRMRNGEAVAALLRSSYDRHLADFVEAMMSFEENEEDPDEDIAEGEETLIGDGETEAESRTPRASQKNSAASPLPNDNSGIGSRKRVPDGQLSTPTKLAKRRRTVHSEIPVTPEDKLRAGRPSSAPASAPGNLQSMADQEPELPEVEDSQQRTPRQNQQSPDEPDMTPSQQLRSETDSVTSPEHGESRTPTLYYSPTASFPHRNSQLETIQEEDSTTSTPTKSRSKRRELPASFQQPREPRLMQLEERREKRRQLEQERRQRQQQRLQQRLEEHRQQELRQEERRREEEQEQQQQEQQRQEEQEQQRQEEQEQQRQEEQEQQQGDQAQEQEQEQELQRQRWHQDAADSSDTDPEVVQQSQDQFISWKKHYLDQGFSEEFIIEAMRRTTMTPGEAMEAVLTSLRDGQGIPPNHEGIWTDRDDAQLKYVVRVGDLRRSEEDNSDTRRRKEKARKMLDRLLFKHDEPRVKLRRKFHRAVALAERDRRRRDRQ</sequence>
<dbReference type="Gene3D" id="1.10.10.60">
    <property type="entry name" value="Homeodomain-like"/>
    <property type="match status" value="1"/>
</dbReference>
<feature type="compositionally biased region" description="Basic and acidic residues" evidence="9">
    <location>
        <begin position="230"/>
        <end position="250"/>
    </location>
</feature>
<dbReference type="EMBL" id="MTYI01000122">
    <property type="protein sequence ID" value="PNP51557.1"/>
    <property type="molecule type" value="Genomic_DNA"/>
</dbReference>
<feature type="compositionally biased region" description="Low complexity" evidence="9">
    <location>
        <begin position="204"/>
        <end position="221"/>
    </location>
</feature>
<evidence type="ECO:0000256" key="5">
    <source>
        <dbReference type="ARBA" id="ARBA00023159"/>
    </source>
</evidence>
<dbReference type="Pfam" id="PF16589">
    <property type="entry name" value="BRCT_2"/>
    <property type="match status" value="1"/>
</dbReference>
<dbReference type="CDD" id="cd11655">
    <property type="entry name" value="rap1_myb-like"/>
    <property type="match status" value="1"/>
</dbReference>
<keyword evidence="2 8" id="KW-0158">Chromosome</keyword>
<evidence type="ECO:0000313" key="12">
    <source>
        <dbReference type="Proteomes" id="UP000236290"/>
    </source>
</evidence>
<evidence type="ECO:0000256" key="2">
    <source>
        <dbReference type="ARBA" id="ARBA00022454"/>
    </source>
</evidence>
<dbReference type="PROSITE" id="PS51011">
    <property type="entry name" value="ARID"/>
    <property type="match status" value="1"/>
</dbReference>
<feature type="compositionally biased region" description="Basic and acidic residues" evidence="9">
    <location>
        <begin position="736"/>
        <end position="746"/>
    </location>
</feature>
<evidence type="ECO:0000256" key="9">
    <source>
        <dbReference type="SAM" id="MobiDB-lite"/>
    </source>
</evidence>
<dbReference type="PANTHER" id="PTHR16466:SF6">
    <property type="entry name" value="TELOMERIC REPEAT-BINDING FACTOR 2-INTERACTING PROTEIN 1"/>
    <property type="match status" value="1"/>
</dbReference>
<evidence type="ECO:0000256" key="8">
    <source>
        <dbReference type="RuleBase" id="RU367107"/>
    </source>
</evidence>
<accession>A0A2K0U1B6</accession>
<dbReference type="Pfam" id="PF01388">
    <property type="entry name" value="ARID"/>
    <property type="match status" value="1"/>
</dbReference>
<comment type="similarity">
    <text evidence="1 8">Belongs to the RAP1 family.</text>
</comment>
<keyword evidence="6" id="KW-0804">Transcription</keyword>
<dbReference type="InterPro" id="IPR036431">
    <property type="entry name" value="ARID_dom_sf"/>
</dbReference>
<dbReference type="Gene3D" id="1.10.150.60">
    <property type="entry name" value="ARID DNA-binding domain"/>
    <property type="match status" value="1"/>
</dbReference>
<gene>
    <name evidence="11" type="ORF">THARTR1_07813</name>
</gene>
<evidence type="ECO:0000256" key="3">
    <source>
        <dbReference type="ARBA" id="ARBA00022895"/>
    </source>
</evidence>
<dbReference type="GO" id="GO:0042162">
    <property type="term" value="F:telomeric DNA binding"/>
    <property type="evidence" value="ECO:0007669"/>
    <property type="project" value="TreeGrafter"/>
</dbReference>
<keyword evidence="5" id="KW-0010">Activator</keyword>
<evidence type="ECO:0000313" key="11">
    <source>
        <dbReference type="EMBL" id="PNP51557.1"/>
    </source>
</evidence>
<dbReference type="Gene3D" id="1.10.10.2170">
    <property type="match status" value="1"/>
</dbReference>
<dbReference type="InterPro" id="IPR039595">
    <property type="entry name" value="TE2IP/Rap1"/>
</dbReference>
<evidence type="ECO:0000256" key="1">
    <source>
        <dbReference type="ARBA" id="ARBA00010467"/>
    </source>
</evidence>
<protein>
    <recommendedName>
        <fullName evidence="8">DNA-binding protein RAP1</fullName>
    </recommendedName>
</protein>
<feature type="compositionally biased region" description="Polar residues" evidence="9">
    <location>
        <begin position="589"/>
        <end position="610"/>
    </location>
</feature>
<feature type="compositionally biased region" description="Basic and acidic residues" evidence="9">
    <location>
        <begin position="670"/>
        <end position="689"/>
    </location>
</feature>
<dbReference type="GO" id="GO:0010833">
    <property type="term" value="P:telomere maintenance via telomere lengthening"/>
    <property type="evidence" value="ECO:0007669"/>
    <property type="project" value="UniProtKB-UniRule"/>
</dbReference>
<dbReference type="InterPro" id="IPR009057">
    <property type="entry name" value="Homeodomain-like_sf"/>
</dbReference>
<dbReference type="SMART" id="SM00501">
    <property type="entry name" value="BRIGHT"/>
    <property type="match status" value="1"/>
</dbReference>
<feature type="compositionally biased region" description="Polar residues" evidence="9">
    <location>
        <begin position="552"/>
        <end position="582"/>
    </location>
</feature>
<feature type="compositionally biased region" description="Polar residues" evidence="9">
    <location>
        <begin position="463"/>
        <end position="482"/>
    </location>
</feature>
<evidence type="ECO:0000256" key="7">
    <source>
        <dbReference type="ARBA" id="ARBA00023242"/>
    </source>
</evidence>
<dbReference type="InterPro" id="IPR001606">
    <property type="entry name" value="ARID_dom"/>
</dbReference>
<dbReference type="InterPro" id="IPR038104">
    <property type="entry name" value="Rap1_C_sf"/>
</dbReference>
<feature type="compositionally biased region" description="Basic and acidic residues" evidence="9">
    <location>
        <begin position="699"/>
        <end position="719"/>
    </location>
</feature>
<dbReference type="InterPro" id="IPR015010">
    <property type="entry name" value="TERF2IP_Myb"/>
</dbReference>
<feature type="compositionally biased region" description="Acidic residues" evidence="9">
    <location>
        <begin position="319"/>
        <end position="332"/>
    </location>
</feature>
<dbReference type="InterPro" id="IPR001357">
    <property type="entry name" value="BRCT_dom"/>
</dbReference>
<comment type="subunit">
    <text evidence="8">Homodimer.</text>
</comment>
<dbReference type="CDD" id="cd16100">
    <property type="entry name" value="ARID"/>
    <property type="match status" value="1"/>
</dbReference>
<feature type="compositionally biased region" description="Basic and acidic residues" evidence="9">
    <location>
        <begin position="639"/>
        <end position="662"/>
    </location>
</feature>
<dbReference type="AlphaFoldDB" id="A0A2K0U1B6"/>
<dbReference type="OrthoDB" id="435460at2759"/>
<dbReference type="InterPro" id="IPR021661">
    <property type="entry name" value="Rap1_C"/>
</dbReference>
<evidence type="ECO:0000256" key="6">
    <source>
        <dbReference type="ARBA" id="ARBA00023163"/>
    </source>
</evidence>
<dbReference type="Pfam" id="PF08914">
    <property type="entry name" value="Myb_Rap1"/>
    <property type="match status" value="1"/>
</dbReference>
<dbReference type="SUPFAM" id="SSF46774">
    <property type="entry name" value="ARID-like"/>
    <property type="match status" value="1"/>
</dbReference>
<comment type="function">
    <text evidence="8">Involved in the regulation of telomere length, clustering and has a specific role in telomere position effect (TPE).</text>
</comment>
<name>A0A2K0U1B6_TRIHA</name>
<dbReference type="SMART" id="SM01014">
    <property type="entry name" value="ARID"/>
    <property type="match status" value="1"/>
</dbReference>
<reference evidence="11 12" key="1">
    <citation type="submission" date="2017-02" db="EMBL/GenBank/DDBJ databases">
        <title>Genomes of Trichoderma spp. with biocontrol activity.</title>
        <authorList>
            <person name="Gardiner D."/>
            <person name="Kazan K."/>
            <person name="Vos C."/>
            <person name="Harvey P."/>
        </authorList>
    </citation>
    <scope>NUCLEOTIDE SEQUENCE [LARGE SCALE GENOMIC DNA]</scope>
    <source>
        <strain evidence="11 12">Tr1</strain>
    </source>
</reference>
<feature type="region of interest" description="Disordered" evidence="9">
    <location>
        <begin position="197"/>
        <end position="335"/>
    </location>
</feature>
<keyword evidence="3 8" id="KW-0779">Telomere</keyword>
<proteinExistence type="inferred from homology"/>
<feature type="compositionally biased region" description="Acidic residues" evidence="9">
    <location>
        <begin position="540"/>
        <end position="549"/>
    </location>
</feature>
<dbReference type="Proteomes" id="UP000236290">
    <property type="component" value="Unassembled WGS sequence"/>
</dbReference>
<dbReference type="GO" id="GO:0070187">
    <property type="term" value="C:shelterin complex"/>
    <property type="evidence" value="ECO:0007669"/>
    <property type="project" value="TreeGrafter"/>
</dbReference>
<evidence type="ECO:0000259" key="10">
    <source>
        <dbReference type="PROSITE" id="PS51011"/>
    </source>
</evidence>
<organism evidence="11 12">
    <name type="scientific">Trichoderma harzianum</name>
    <name type="common">Hypocrea lixii</name>
    <dbReference type="NCBI Taxonomy" id="5544"/>
    <lineage>
        <taxon>Eukaryota</taxon>
        <taxon>Fungi</taxon>
        <taxon>Dikarya</taxon>
        <taxon>Ascomycota</taxon>
        <taxon>Pezizomycotina</taxon>
        <taxon>Sordariomycetes</taxon>
        <taxon>Hypocreomycetidae</taxon>
        <taxon>Hypocreales</taxon>
        <taxon>Hypocreaceae</taxon>
        <taxon>Trichoderma</taxon>
    </lineage>
</organism>
<feature type="region of interest" description="Disordered" evidence="9">
    <location>
        <begin position="451"/>
        <end position="761"/>
    </location>
</feature>
<comment type="caution">
    <text evidence="11">The sequence shown here is derived from an EMBL/GenBank/DDBJ whole genome shotgun (WGS) entry which is preliminary data.</text>
</comment>
<keyword evidence="7 8" id="KW-0539">Nucleus</keyword>
<dbReference type="PANTHER" id="PTHR16466">
    <property type="entry name" value="TELOMERE REPEAT-BINDING FACTOR 2-INTERACTING PROTEIN 1"/>
    <property type="match status" value="1"/>
</dbReference>